<evidence type="ECO:0000313" key="2">
    <source>
        <dbReference type="EMBL" id="KAK4248734.1"/>
    </source>
</evidence>
<name>A0AAN7HRS0_9PEZI</name>
<feature type="chain" id="PRO_5042959844" evidence="1">
    <location>
        <begin position="18"/>
        <end position="137"/>
    </location>
</feature>
<dbReference type="Proteomes" id="UP001303647">
    <property type="component" value="Unassembled WGS sequence"/>
</dbReference>
<evidence type="ECO:0000313" key="3">
    <source>
        <dbReference type="Proteomes" id="UP001303647"/>
    </source>
</evidence>
<accession>A0AAN7HRS0</accession>
<dbReference type="AlphaFoldDB" id="A0AAN7HRS0"/>
<organism evidence="2 3">
    <name type="scientific">Corynascus novoguineensis</name>
    <dbReference type="NCBI Taxonomy" id="1126955"/>
    <lineage>
        <taxon>Eukaryota</taxon>
        <taxon>Fungi</taxon>
        <taxon>Dikarya</taxon>
        <taxon>Ascomycota</taxon>
        <taxon>Pezizomycotina</taxon>
        <taxon>Sordariomycetes</taxon>
        <taxon>Sordariomycetidae</taxon>
        <taxon>Sordariales</taxon>
        <taxon>Chaetomiaceae</taxon>
        <taxon>Corynascus</taxon>
    </lineage>
</organism>
<proteinExistence type="predicted"/>
<protein>
    <submittedName>
        <fullName evidence="2">Uncharacterized protein</fullName>
    </submittedName>
</protein>
<reference evidence="2" key="2">
    <citation type="submission" date="2023-05" db="EMBL/GenBank/DDBJ databases">
        <authorList>
            <consortium name="Lawrence Berkeley National Laboratory"/>
            <person name="Steindorff A."/>
            <person name="Hensen N."/>
            <person name="Bonometti L."/>
            <person name="Westerberg I."/>
            <person name="Brannstrom I.O."/>
            <person name="Guillou S."/>
            <person name="Cros-Aarteil S."/>
            <person name="Calhoun S."/>
            <person name="Haridas S."/>
            <person name="Kuo A."/>
            <person name="Mondo S."/>
            <person name="Pangilinan J."/>
            <person name="Riley R."/>
            <person name="Labutti K."/>
            <person name="Andreopoulos B."/>
            <person name="Lipzen A."/>
            <person name="Chen C."/>
            <person name="Yanf M."/>
            <person name="Daum C."/>
            <person name="Ng V."/>
            <person name="Clum A."/>
            <person name="Ohm R."/>
            <person name="Martin F."/>
            <person name="Silar P."/>
            <person name="Natvig D."/>
            <person name="Lalanne C."/>
            <person name="Gautier V."/>
            <person name="Ament-Velasquez S.L."/>
            <person name="Kruys A."/>
            <person name="Hutchinson M.I."/>
            <person name="Powell A.J."/>
            <person name="Barry K."/>
            <person name="Miller A.N."/>
            <person name="Grigoriev I.V."/>
            <person name="Debuchy R."/>
            <person name="Gladieux P."/>
            <person name="Thoren M.H."/>
            <person name="Johannesson H."/>
        </authorList>
    </citation>
    <scope>NUCLEOTIDE SEQUENCE</scope>
    <source>
        <strain evidence="2">CBS 359.72</strain>
    </source>
</reference>
<reference evidence="2" key="1">
    <citation type="journal article" date="2023" name="Mol. Phylogenet. Evol.">
        <title>Genome-scale phylogeny and comparative genomics of the fungal order Sordariales.</title>
        <authorList>
            <person name="Hensen N."/>
            <person name="Bonometti L."/>
            <person name="Westerberg I."/>
            <person name="Brannstrom I.O."/>
            <person name="Guillou S."/>
            <person name="Cros-Aarteil S."/>
            <person name="Calhoun S."/>
            <person name="Haridas S."/>
            <person name="Kuo A."/>
            <person name="Mondo S."/>
            <person name="Pangilinan J."/>
            <person name="Riley R."/>
            <person name="LaButti K."/>
            <person name="Andreopoulos B."/>
            <person name="Lipzen A."/>
            <person name="Chen C."/>
            <person name="Yan M."/>
            <person name="Daum C."/>
            <person name="Ng V."/>
            <person name="Clum A."/>
            <person name="Steindorff A."/>
            <person name="Ohm R.A."/>
            <person name="Martin F."/>
            <person name="Silar P."/>
            <person name="Natvig D.O."/>
            <person name="Lalanne C."/>
            <person name="Gautier V."/>
            <person name="Ament-Velasquez S.L."/>
            <person name="Kruys A."/>
            <person name="Hutchinson M.I."/>
            <person name="Powell A.J."/>
            <person name="Barry K."/>
            <person name="Miller A.N."/>
            <person name="Grigoriev I.V."/>
            <person name="Debuchy R."/>
            <person name="Gladieux P."/>
            <person name="Hiltunen Thoren M."/>
            <person name="Johannesson H."/>
        </authorList>
    </citation>
    <scope>NUCLEOTIDE SEQUENCE</scope>
    <source>
        <strain evidence="2">CBS 359.72</strain>
    </source>
</reference>
<keyword evidence="1" id="KW-0732">Signal</keyword>
<evidence type="ECO:0000256" key="1">
    <source>
        <dbReference type="SAM" id="SignalP"/>
    </source>
</evidence>
<dbReference type="EMBL" id="MU857633">
    <property type="protein sequence ID" value="KAK4248734.1"/>
    <property type="molecule type" value="Genomic_DNA"/>
</dbReference>
<comment type="caution">
    <text evidence="2">The sequence shown here is derived from an EMBL/GenBank/DDBJ whole genome shotgun (WGS) entry which is preliminary data.</text>
</comment>
<sequence>MKLTLSALLGLSSLVLADDVSPTSRHWTTRIRSTATPTPTSTSQGVITSVTVLPPRTSSTSTTELPCPRVTSTMSPDGCDPIRCPVPTCAVTSSFVVPCGCEPKTVLFVTGCQTECPTGCLTRTRTTSLACTSTEAL</sequence>
<feature type="signal peptide" evidence="1">
    <location>
        <begin position="1"/>
        <end position="17"/>
    </location>
</feature>
<gene>
    <name evidence="2" type="ORF">C7999DRAFT_30849</name>
</gene>
<keyword evidence="3" id="KW-1185">Reference proteome</keyword>